<dbReference type="EMBL" id="JAQOWY010000328">
    <property type="protein sequence ID" value="KAK1844045.1"/>
    <property type="molecule type" value="Genomic_DNA"/>
</dbReference>
<reference evidence="8" key="1">
    <citation type="submission" date="2023-01" db="EMBL/GenBank/DDBJ databases">
        <title>Colletotrichum chrysophilum M932 genome sequence.</title>
        <authorList>
            <person name="Baroncelli R."/>
        </authorList>
    </citation>
    <scope>NUCLEOTIDE SEQUENCE</scope>
    <source>
        <strain evidence="8">M932</strain>
    </source>
</reference>
<keyword evidence="3 6" id="KW-0812">Transmembrane</keyword>
<organism evidence="8 9">
    <name type="scientific">Colletotrichum chrysophilum</name>
    <dbReference type="NCBI Taxonomy" id="1836956"/>
    <lineage>
        <taxon>Eukaryota</taxon>
        <taxon>Fungi</taxon>
        <taxon>Dikarya</taxon>
        <taxon>Ascomycota</taxon>
        <taxon>Pezizomycotina</taxon>
        <taxon>Sordariomycetes</taxon>
        <taxon>Hypocreomycetidae</taxon>
        <taxon>Glomerellales</taxon>
        <taxon>Glomerellaceae</taxon>
        <taxon>Colletotrichum</taxon>
        <taxon>Colletotrichum gloeosporioides species complex</taxon>
    </lineage>
</organism>
<gene>
    <name evidence="8" type="ORF">CCHR01_13321</name>
</gene>
<dbReference type="InterPro" id="IPR011701">
    <property type="entry name" value="MFS"/>
</dbReference>
<keyword evidence="9" id="KW-1185">Reference proteome</keyword>
<name>A0AAD9ABM1_9PEZI</name>
<feature type="domain" description="Major facilitator superfamily (MFS) profile" evidence="7">
    <location>
        <begin position="91"/>
        <end position="519"/>
    </location>
</feature>
<dbReference type="Gene3D" id="1.20.1720.10">
    <property type="entry name" value="Multidrug resistance protein D"/>
    <property type="match status" value="1"/>
</dbReference>
<dbReference type="InterPro" id="IPR036259">
    <property type="entry name" value="MFS_trans_sf"/>
</dbReference>
<feature type="transmembrane region" description="Helical" evidence="6">
    <location>
        <begin position="159"/>
        <end position="178"/>
    </location>
</feature>
<feature type="transmembrane region" description="Helical" evidence="6">
    <location>
        <begin position="89"/>
        <end position="108"/>
    </location>
</feature>
<dbReference type="GO" id="GO:0022857">
    <property type="term" value="F:transmembrane transporter activity"/>
    <property type="evidence" value="ECO:0007669"/>
    <property type="project" value="InterPro"/>
</dbReference>
<protein>
    <submittedName>
        <fullName evidence="8">MFS multidrug transporter</fullName>
    </submittedName>
</protein>
<comment type="caution">
    <text evidence="8">The sequence shown here is derived from an EMBL/GenBank/DDBJ whole genome shotgun (WGS) entry which is preliminary data.</text>
</comment>
<dbReference type="InterPro" id="IPR020846">
    <property type="entry name" value="MFS_dom"/>
</dbReference>
<dbReference type="Pfam" id="PF07690">
    <property type="entry name" value="MFS_1"/>
    <property type="match status" value="1"/>
</dbReference>
<evidence type="ECO:0000313" key="8">
    <source>
        <dbReference type="EMBL" id="KAK1844045.1"/>
    </source>
</evidence>
<evidence type="ECO:0000259" key="7">
    <source>
        <dbReference type="PROSITE" id="PS50850"/>
    </source>
</evidence>
<dbReference type="PROSITE" id="PS50850">
    <property type="entry name" value="MFS"/>
    <property type="match status" value="1"/>
</dbReference>
<dbReference type="PANTHER" id="PTHR23502:SF68">
    <property type="entry name" value="MULTIDRUG TRANSPORTER, PUTATIVE (AFU_ORTHOLOGUE AFUA_3G01120)-RELATED"/>
    <property type="match status" value="1"/>
</dbReference>
<comment type="subcellular location">
    <subcellularLocation>
        <location evidence="1">Membrane</location>
        <topology evidence="1">Multi-pass membrane protein</topology>
    </subcellularLocation>
</comment>
<comment type="similarity">
    <text evidence="2">Belongs to the major facilitator superfamily.</text>
</comment>
<keyword evidence="5 6" id="KW-0472">Membrane</keyword>
<evidence type="ECO:0000256" key="2">
    <source>
        <dbReference type="ARBA" id="ARBA00008335"/>
    </source>
</evidence>
<evidence type="ECO:0000256" key="3">
    <source>
        <dbReference type="ARBA" id="ARBA00022692"/>
    </source>
</evidence>
<evidence type="ECO:0000256" key="4">
    <source>
        <dbReference type="ARBA" id="ARBA00022989"/>
    </source>
</evidence>
<keyword evidence="4 6" id="KW-1133">Transmembrane helix</keyword>
<dbReference type="GO" id="GO:0016020">
    <property type="term" value="C:membrane"/>
    <property type="evidence" value="ECO:0007669"/>
    <property type="project" value="UniProtKB-SubCell"/>
</dbReference>
<dbReference type="AlphaFoldDB" id="A0AAD9ABM1"/>
<feature type="transmembrane region" description="Helical" evidence="6">
    <location>
        <begin position="323"/>
        <end position="342"/>
    </location>
</feature>
<feature type="transmembrane region" description="Helical" evidence="6">
    <location>
        <begin position="128"/>
        <end position="147"/>
    </location>
</feature>
<evidence type="ECO:0000256" key="5">
    <source>
        <dbReference type="ARBA" id="ARBA00023136"/>
    </source>
</evidence>
<feature type="transmembrane region" description="Helical" evidence="6">
    <location>
        <begin position="217"/>
        <end position="243"/>
    </location>
</feature>
<evidence type="ECO:0000256" key="6">
    <source>
        <dbReference type="SAM" id="Phobius"/>
    </source>
</evidence>
<feature type="transmembrane region" description="Helical" evidence="6">
    <location>
        <begin position="249"/>
        <end position="267"/>
    </location>
</feature>
<proteinExistence type="inferred from homology"/>
<accession>A0AAD9ABM1</accession>
<feature type="transmembrane region" description="Helical" evidence="6">
    <location>
        <begin position="493"/>
        <end position="514"/>
    </location>
</feature>
<dbReference type="Proteomes" id="UP001243330">
    <property type="component" value="Unassembled WGS sequence"/>
</dbReference>
<feature type="transmembrane region" description="Helical" evidence="6">
    <location>
        <begin position="432"/>
        <end position="453"/>
    </location>
</feature>
<evidence type="ECO:0000256" key="1">
    <source>
        <dbReference type="ARBA" id="ARBA00004141"/>
    </source>
</evidence>
<sequence>MLTNNRAADGDDGIRLLDEKDFSTAIIETSEWLPSDDRRSDEATRFLDPEKADVDAAGADHHPAPEASPSELDGREPFDPILWSARKRWTHILVVAFITCVTPLASAVYTPALDQVIRDFGIEDDPSLAHLTVSAYVLGFSAGPLLIAPLSEVFGKRPVYQVSNVLLLLCNLGCMVAPSAEWLVFFRFLAGCAGASPITQGSGTATDVMLKHERARALSVMAFGSVCSPAVGSALGGGIAQVWGWRGCFGFLVFMCLMSTILTQVFMRETYLPVLRRKYAAMGIVGNVDGEVDESKTVAPKPLRSLLYKAAIRPLTLAFEPSILPAIMVTSFFYGLQVWLYIDVPMTYKTVYDFNTAEAGLAFAGMGVGMFTGLLIFGFLSDVVVSRLARGGDRLPEHRLPLLSAAALLVVAGMIIFNMTARPGVSNLVPLLGDYIIGSGLFAITMTSAVYIIDLSPQHAVATSASLALLRYPSGALFPLAEQALENLTSNSTAKWFITAAAVSTVPLVVWLQYNCERFRARLRQSL</sequence>
<feature type="transmembrane region" description="Helical" evidence="6">
    <location>
        <begin position="362"/>
        <end position="380"/>
    </location>
</feature>
<feature type="transmembrane region" description="Helical" evidence="6">
    <location>
        <begin position="400"/>
        <end position="420"/>
    </location>
</feature>
<evidence type="ECO:0000313" key="9">
    <source>
        <dbReference type="Proteomes" id="UP001243330"/>
    </source>
</evidence>
<dbReference type="SUPFAM" id="SSF103473">
    <property type="entry name" value="MFS general substrate transporter"/>
    <property type="match status" value="1"/>
</dbReference>
<dbReference type="PANTHER" id="PTHR23502">
    <property type="entry name" value="MAJOR FACILITATOR SUPERFAMILY"/>
    <property type="match status" value="1"/>
</dbReference>